<dbReference type="GO" id="GO:0003677">
    <property type="term" value="F:DNA binding"/>
    <property type="evidence" value="ECO:0007669"/>
    <property type="project" value="InterPro"/>
</dbReference>
<reference evidence="1 2" key="1">
    <citation type="submission" date="2015-12" db="EMBL/GenBank/DDBJ databases">
        <title>Genome sequence of Mucilaginibacter gotjawali.</title>
        <authorList>
            <person name="Lee J.S."/>
            <person name="Lee K.C."/>
            <person name="Kim K.K."/>
            <person name="Lee B.W."/>
        </authorList>
    </citation>
    <scope>NUCLEOTIDE SEQUENCE [LARGE SCALE GENOMIC DNA]</scope>
    <source>
        <strain evidence="1 2">SA3-7</strain>
    </source>
</reference>
<keyword evidence="2" id="KW-1185">Reference proteome</keyword>
<accession>A0A0X8X1S6</accession>
<protein>
    <submittedName>
        <fullName evidence="1">FtsK/SpoIIIE family protein</fullName>
    </submittedName>
</protein>
<dbReference type="InterPro" id="IPR027417">
    <property type="entry name" value="P-loop_NTPase"/>
</dbReference>
<dbReference type="Pfam" id="PF01580">
    <property type="entry name" value="FtsK_SpoIIIE"/>
    <property type="match status" value="1"/>
</dbReference>
<dbReference type="RefSeq" id="WP_232010839.1">
    <property type="nucleotide sequence ID" value="NZ_AP017313.1"/>
</dbReference>
<dbReference type="Gene3D" id="3.40.50.300">
    <property type="entry name" value="P-loop containing nucleotide triphosphate hydrolases"/>
    <property type="match status" value="1"/>
</dbReference>
<dbReference type="AlphaFoldDB" id="A0A0X8X1S6"/>
<name>A0A0X8X1S6_9SPHI</name>
<dbReference type="KEGG" id="mgot:MgSA37_02232"/>
<dbReference type="Proteomes" id="UP000218263">
    <property type="component" value="Chromosome"/>
</dbReference>
<sequence>MLLHPNNTIFCRDTDAVITAPRDVTDTLSSLCREADQRFELLKDAQVRHIKEYNEKFAKRKIGNPEKHRYLPHIVVVIMNLLICLNPKNN</sequence>
<dbReference type="EMBL" id="AP017313">
    <property type="protein sequence ID" value="BAU54061.1"/>
    <property type="molecule type" value="Genomic_DNA"/>
</dbReference>
<evidence type="ECO:0000313" key="1">
    <source>
        <dbReference type="EMBL" id="BAU54061.1"/>
    </source>
</evidence>
<gene>
    <name evidence="1" type="ORF">MgSA37_02232</name>
</gene>
<dbReference type="InterPro" id="IPR002543">
    <property type="entry name" value="FtsK_dom"/>
</dbReference>
<dbReference type="GO" id="GO:0005524">
    <property type="term" value="F:ATP binding"/>
    <property type="evidence" value="ECO:0007669"/>
    <property type="project" value="InterPro"/>
</dbReference>
<proteinExistence type="predicted"/>
<evidence type="ECO:0000313" key="2">
    <source>
        <dbReference type="Proteomes" id="UP000218263"/>
    </source>
</evidence>
<organism evidence="1 2">
    <name type="scientific">Mucilaginibacter gotjawali</name>
    <dbReference type="NCBI Taxonomy" id="1550579"/>
    <lineage>
        <taxon>Bacteria</taxon>
        <taxon>Pseudomonadati</taxon>
        <taxon>Bacteroidota</taxon>
        <taxon>Sphingobacteriia</taxon>
        <taxon>Sphingobacteriales</taxon>
        <taxon>Sphingobacteriaceae</taxon>
        <taxon>Mucilaginibacter</taxon>
    </lineage>
</organism>